<gene>
    <name evidence="2" type="ORF">IAD23_00890</name>
</gene>
<comment type="caution">
    <text evidence="2">The sequence shown here is derived from an EMBL/GenBank/DDBJ whole genome shotgun (WGS) entry which is preliminary data.</text>
</comment>
<evidence type="ECO:0000313" key="2">
    <source>
        <dbReference type="EMBL" id="HIU68497.1"/>
    </source>
</evidence>
<reference evidence="2" key="1">
    <citation type="submission" date="2020-10" db="EMBL/GenBank/DDBJ databases">
        <authorList>
            <person name="Gilroy R."/>
        </authorList>
    </citation>
    <scope>NUCLEOTIDE SEQUENCE</scope>
    <source>
        <strain evidence="2">CHK176-6737</strain>
    </source>
</reference>
<sequence length="85" mass="9480">MGEVIIVIVVYAAAAFFGWRILQNKIAPWLISKKALHKIGEFFVQRKPLNIVVSIAVSIVFGIPVVVLYILSAIFMFVFKVSRSG</sequence>
<reference evidence="2" key="2">
    <citation type="journal article" date="2021" name="PeerJ">
        <title>Extensive microbial diversity within the chicken gut microbiome revealed by metagenomics and culture.</title>
        <authorList>
            <person name="Gilroy R."/>
            <person name="Ravi A."/>
            <person name="Getino M."/>
            <person name="Pursley I."/>
            <person name="Horton D.L."/>
            <person name="Alikhan N.F."/>
            <person name="Baker D."/>
            <person name="Gharbi K."/>
            <person name="Hall N."/>
            <person name="Watson M."/>
            <person name="Adriaenssens E.M."/>
            <person name="Foster-Nyarko E."/>
            <person name="Jarju S."/>
            <person name="Secka A."/>
            <person name="Antonio M."/>
            <person name="Oren A."/>
            <person name="Chaudhuri R.R."/>
            <person name="La Ragione R."/>
            <person name="Hildebrand F."/>
            <person name="Pallen M.J."/>
        </authorList>
    </citation>
    <scope>NUCLEOTIDE SEQUENCE</scope>
    <source>
        <strain evidence="2">CHK176-6737</strain>
    </source>
</reference>
<keyword evidence="1" id="KW-0812">Transmembrane</keyword>
<proteinExistence type="predicted"/>
<dbReference type="AlphaFoldDB" id="A0A9D1MT44"/>
<dbReference type="EMBL" id="DVNM01000005">
    <property type="protein sequence ID" value="HIU68497.1"/>
    <property type="molecule type" value="Genomic_DNA"/>
</dbReference>
<evidence type="ECO:0000256" key="1">
    <source>
        <dbReference type="SAM" id="Phobius"/>
    </source>
</evidence>
<keyword evidence="1" id="KW-1133">Transmembrane helix</keyword>
<dbReference type="Proteomes" id="UP000824125">
    <property type="component" value="Unassembled WGS sequence"/>
</dbReference>
<organism evidence="2 3">
    <name type="scientific">Candidatus Scybalenecus merdavium</name>
    <dbReference type="NCBI Taxonomy" id="2840939"/>
    <lineage>
        <taxon>Bacteria</taxon>
        <taxon>Bacillati</taxon>
        <taxon>Bacillota</taxon>
        <taxon>Clostridia</taxon>
        <taxon>Eubacteriales</taxon>
        <taxon>Oscillospiraceae</taxon>
        <taxon>Oscillospiraceae incertae sedis</taxon>
        <taxon>Candidatus Scybalenecus</taxon>
    </lineage>
</organism>
<feature type="transmembrane region" description="Helical" evidence="1">
    <location>
        <begin position="5"/>
        <end position="22"/>
    </location>
</feature>
<protein>
    <submittedName>
        <fullName evidence="2">Uncharacterized protein</fullName>
    </submittedName>
</protein>
<feature type="transmembrane region" description="Helical" evidence="1">
    <location>
        <begin position="51"/>
        <end position="79"/>
    </location>
</feature>
<keyword evidence="1" id="KW-0472">Membrane</keyword>
<accession>A0A9D1MT44</accession>
<name>A0A9D1MT44_9FIRM</name>
<evidence type="ECO:0000313" key="3">
    <source>
        <dbReference type="Proteomes" id="UP000824125"/>
    </source>
</evidence>